<evidence type="ECO:0000313" key="2">
    <source>
        <dbReference type="Proteomes" id="UP000000552"/>
    </source>
</evidence>
<name>Q98EJ7_RHILO</name>
<organism evidence="1 2">
    <name type="scientific">Mesorhizobium japonicum (strain LMG 29417 / CECT 9101 / MAFF 303099)</name>
    <name type="common">Mesorhizobium loti (strain MAFF 303099)</name>
    <dbReference type="NCBI Taxonomy" id="266835"/>
    <lineage>
        <taxon>Bacteria</taxon>
        <taxon>Pseudomonadati</taxon>
        <taxon>Pseudomonadota</taxon>
        <taxon>Alphaproteobacteria</taxon>
        <taxon>Hyphomicrobiales</taxon>
        <taxon>Phyllobacteriaceae</taxon>
        <taxon>Mesorhizobium</taxon>
    </lineage>
</organism>
<dbReference type="HOGENOM" id="CLU_2525243_0_0_5"/>
<dbReference type="EMBL" id="BA000012">
    <property type="protein sequence ID" value="BAB50921.1"/>
    <property type="molecule type" value="Genomic_DNA"/>
</dbReference>
<protein>
    <submittedName>
        <fullName evidence="1">Msl4211 protein</fullName>
    </submittedName>
</protein>
<dbReference type="Proteomes" id="UP000000552">
    <property type="component" value="Chromosome"/>
</dbReference>
<reference evidence="1 2" key="1">
    <citation type="journal article" date="2000" name="DNA Res.">
        <title>Complete genome structure of the nitrogen-fixing symbiotic bacterium Mesorhizobium loti.</title>
        <authorList>
            <person name="Kaneko T."/>
            <person name="Nakamura Y."/>
            <person name="Sato S."/>
            <person name="Asamizu E."/>
            <person name="Kato T."/>
            <person name="Sasamoto S."/>
            <person name="Watanabe A."/>
            <person name="Idesawa K."/>
            <person name="Ishikawa A."/>
            <person name="Kawashima K."/>
            <person name="Kimura T."/>
            <person name="Kishida Y."/>
            <person name="Kiyokawa C."/>
            <person name="Kohara M."/>
            <person name="Matsumoto M."/>
            <person name="Matsuno A."/>
            <person name="Mochizuki Y."/>
            <person name="Nakayama S."/>
            <person name="Nakazaki N."/>
            <person name="Shimpo S."/>
            <person name="Sugimoto M."/>
            <person name="Takeuchi C."/>
            <person name="Yamada M."/>
            <person name="Tabata S."/>
        </authorList>
    </citation>
    <scope>NUCLEOTIDE SEQUENCE [LARGE SCALE GENOMIC DNA]</scope>
    <source>
        <strain evidence="2">LMG 29417 / CECT 9101 / MAFF 303099</strain>
    </source>
</reference>
<sequence length="84" mass="9795">MPFCPVSFYLDAVHRPACHRLEVKYVSVFRQKPIVYLAKFPIAQDLVRRTVSLKPEGKKFVGLIFELHGLSDWLRGNIFPRHTI</sequence>
<proteinExistence type="predicted"/>
<accession>Q98EJ7</accession>
<evidence type="ECO:0000313" key="1">
    <source>
        <dbReference type="EMBL" id="BAB50921.1"/>
    </source>
</evidence>
<gene>
    <name evidence="1" type="ordered locus">msl4211</name>
</gene>
<dbReference type="KEGG" id="mlo:msl4211"/>
<dbReference type="AlphaFoldDB" id="Q98EJ7"/>